<evidence type="ECO:0000256" key="2">
    <source>
        <dbReference type="ARBA" id="ARBA00022898"/>
    </source>
</evidence>
<dbReference type="GO" id="GO:0003962">
    <property type="term" value="F:cystathionine gamma-synthase activity"/>
    <property type="evidence" value="ECO:0007669"/>
    <property type="project" value="TreeGrafter"/>
</dbReference>
<organism evidence="5 6">
    <name type="scientific">Allosphingosinicella humi</name>
    <dbReference type="NCBI Taxonomy" id="2068657"/>
    <lineage>
        <taxon>Bacteria</taxon>
        <taxon>Pseudomonadati</taxon>
        <taxon>Pseudomonadota</taxon>
        <taxon>Alphaproteobacteria</taxon>
        <taxon>Sphingomonadales</taxon>
        <taxon>Sphingomonadaceae</taxon>
        <taxon>Allosphingosinicella</taxon>
    </lineage>
</organism>
<gene>
    <name evidence="5" type="ORF">DF286_01020</name>
</gene>
<dbReference type="RefSeq" id="WP_109269750.1">
    <property type="nucleotide sequence ID" value="NZ_QFFF01000001.1"/>
</dbReference>
<dbReference type="EMBL" id="QFFF01000001">
    <property type="protein sequence ID" value="PWG01609.1"/>
    <property type="molecule type" value="Genomic_DNA"/>
</dbReference>
<evidence type="ECO:0000313" key="6">
    <source>
        <dbReference type="Proteomes" id="UP000245916"/>
    </source>
</evidence>
<dbReference type="GO" id="GO:0019343">
    <property type="term" value="P:cysteine biosynthetic process via cystathionine"/>
    <property type="evidence" value="ECO:0007669"/>
    <property type="project" value="TreeGrafter"/>
</dbReference>
<dbReference type="GO" id="GO:0004123">
    <property type="term" value="F:cystathionine gamma-lyase activity"/>
    <property type="evidence" value="ECO:0007669"/>
    <property type="project" value="TreeGrafter"/>
</dbReference>
<dbReference type="PIRSF" id="PIRSF001434">
    <property type="entry name" value="CGS"/>
    <property type="match status" value="1"/>
</dbReference>
<dbReference type="Pfam" id="PF01053">
    <property type="entry name" value="Cys_Met_Meta_PP"/>
    <property type="match status" value="1"/>
</dbReference>
<keyword evidence="5" id="KW-0456">Lyase</keyword>
<dbReference type="PANTHER" id="PTHR11808:SF75">
    <property type="entry name" value="CYSTATHIONINE GAMMA-SYNTHASE"/>
    <property type="match status" value="1"/>
</dbReference>
<dbReference type="InterPro" id="IPR015422">
    <property type="entry name" value="PyrdxlP-dep_Trfase_small"/>
</dbReference>
<dbReference type="GO" id="GO:0030170">
    <property type="term" value="F:pyridoxal phosphate binding"/>
    <property type="evidence" value="ECO:0007669"/>
    <property type="project" value="InterPro"/>
</dbReference>
<dbReference type="FunFam" id="3.40.640.10:FF:000046">
    <property type="entry name" value="Cystathionine gamma-lyase"/>
    <property type="match status" value="1"/>
</dbReference>
<protein>
    <submittedName>
        <fullName evidence="5">O-succinylhomoserine (Thiol)-lyase</fullName>
    </submittedName>
</protein>
<sequence>MTKPRKVSTIVASAGVAADPVYGGLIPPLFASDTFRWPDSDTRPDYDYSRTVNPNRDMLAAALAELEGAAGGVATNSGQSAALLALLLLPTGSLVVAPHDCYGGTYRLIKGFEEQGRLRSTFIDMLDDEAFDRAMAEDPALLWIETPSNPLLRITDIADRAARAKRAGALVIADNTLPTPCRQRPLALGCDLVMHSTTKALNGHGDLFGGALLAADAGLVEKIQWWANAAGLSASAHDSWQTLRGLRTLPLRVERQEATAQRIAEWLAAQDRVAAVHYPGLSTHPGHELAERQQQGPGFMISFRVKGGDEAAAAFLSGLDLITLASSLGGFATLICKPSTMTHGGMPPKVQKEAGIYPDLLRLSIGLEDADDLIADLARGFGSA</sequence>
<proteinExistence type="inferred from homology"/>
<feature type="modified residue" description="N6-(pyridoxal phosphate)lysine" evidence="3">
    <location>
        <position position="199"/>
    </location>
</feature>
<dbReference type="InterPro" id="IPR000277">
    <property type="entry name" value="Cys/Met-Metab_PyrdxlP-dep_enz"/>
</dbReference>
<reference evidence="5 6" key="1">
    <citation type="submission" date="2018-05" db="EMBL/GenBank/DDBJ databases">
        <title>Genome of Sphingosinicella humi QZX222.</title>
        <authorList>
            <person name="Qiao Z."/>
            <person name="Wang G."/>
        </authorList>
    </citation>
    <scope>NUCLEOTIDE SEQUENCE [LARGE SCALE GENOMIC DNA]</scope>
    <source>
        <strain evidence="5 6">QZX222</strain>
    </source>
</reference>
<keyword evidence="6" id="KW-1185">Reference proteome</keyword>
<evidence type="ECO:0000256" key="1">
    <source>
        <dbReference type="ARBA" id="ARBA00001933"/>
    </source>
</evidence>
<dbReference type="Gene3D" id="3.40.640.10">
    <property type="entry name" value="Type I PLP-dependent aspartate aminotransferase-like (Major domain)"/>
    <property type="match status" value="1"/>
</dbReference>
<name>A0A2U2IZV2_9SPHN</name>
<dbReference type="InterPro" id="IPR015424">
    <property type="entry name" value="PyrdxlP-dep_Trfase"/>
</dbReference>
<evidence type="ECO:0000313" key="5">
    <source>
        <dbReference type="EMBL" id="PWG01609.1"/>
    </source>
</evidence>
<comment type="similarity">
    <text evidence="4">Belongs to the trans-sulfuration enzymes family.</text>
</comment>
<dbReference type="GO" id="GO:0005737">
    <property type="term" value="C:cytoplasm"/>
    <property type="evidence" value="ECO:0007669"/>
    <property type="project" value="TreeGrafter"/>
</dbReference>
<comment type="cofactor">
    <cofactor evidence="1 4">
        <name>pyridoxal 5'-phosphate</name>
        <dbReference type="ChEBI" id="CHEBI:597326"/>
    </cofactor>
</comment>
<dbReference type="Gene3D" id="3.90.1150.10">
    <property type="entry name" value="Aspartate Aminotransferase, domain 1"/>
    <property type="match status" value="1"/>
</dbReference>
<dbReference type="Proteomes" id="UP000245916">
    <property type="component" value="Unassembled WGS sequence"/>
</dbReference>
<dbReference type="SUPFAM" id="SSF53383">
    <property type="entry name" value="PLP-dependent transferases"/>
    <property type="match status" value="1"/>
</dbReference>
<keyword evidence="2 3" id="KW-0663">Pyridoxal phosphate</keyword>
<evidence type="ECO:0000256" key="4">
    <source>
        <dbReference type="RuleBase" id="RU362118"/>
    </source>
</evidence>
<comment type="caution">
    <text evidence="5">The sequence shown here is derived from an EMBL/GenBank/DDBJ whole genome shotgun (WGS) entry which is preliminary data.</text>
</comment>
<dbReference type="InterPro" id="IPR015421">
    <property type="entry name" value="PyrdxlP-dep_Trfase_major"/>
</dbReference>
<dbReference type="OrthoDB" id="9805807at2"/>
<evidence type="ECO:0000256" key="3">
    <source>
        <dbReference type="PIRSR" id="PIRSR001434-2"/>
    </source>
</evidence>
<dbReference type="PANTHER" id="PTHR11808">
    <property type="entry name" value="TRANS-SULFURATION ENZYME FAMILY MEMBER"/>
    <property type="match status" value="1"/>
</dbReference>
<dbReference type="GO" id="GO:0019346">
    <property type="term" value="P:transsulfuration"/>
    <property type="evidence" value="ECO:0007669"/>
    <property type="project" value="InterPro"/>
</dbReference>
<dbReference type="AlphaFoldDB" id="A0A2U2IZV2"/>
<accession>A0A2U2IZV2</accession>